<dbReference type="PANTHER" id="PTHR30185:SF18">
    <property type="entry name" value="TRANSCRIPTIONAL REGULATOR MTLR"/>
    <property type="match status" value="1"/>
</dbReference>
<dbReference type="STRING" id="82801.SAMN04488506_0791"/>
<evidence type="ECO:0000256" key="3">
    <source>
        <dbReference type="SAM" id="MobiDB-lite"/>
    </source>
</evidence>
<reference evidence="6 7" key="1">
    <citation type="submission" date="2016-10" db="EMBL/GenBank/DDBJ databases">
        <authorList>
            <person name="de Groot N.N."/>
        </authorList>
    </citation>
    <scope>NUCLEOTIDE SEQUENCE [LARGE SCALE GENOMIC DNA]</scope>
    <source>
        <strain evidence="6 7">DSM 20581</strain>
    </source>
</reference>
<organism evidence="6 7">
    <name type="scientific">Desemzia incerta</name>
    <dbReference type="NCBI Taxonomy" id="82801"/>
    <lineage>
        <taxon>Bacteria</taxon>
        <taxon>Bacillati</taxon>
        <taxon>Bacillota</taxon>
        <taxon>Bacilli</taxon>
        <taxon>Lactobacillales</taxon>
        <taxon>Carnobacteriaceae</taxon>
        <taxon>Desemzia</taxon>
    </lineage>
</organism>
<dbReference type="Pfam" id="PF05043">
    <property type="entry name" value="Mga"/>
    <property type="match status" value="1"/>
</dbReference>
<dbReference type="InterPro" id="IPR050661">
    <property type="entry name" value="BglG_antiterminators"/>
</dbReference>
<dbReference type="EMBL" id="FOXW01000002">
    <property type="protein sequence ID" value="SFQ15136.1"/>
    <property type="molecule type" value="Genomic_DNA"/>
</dbReference>
<dbReference type="Proteomes" id="UP000199136">
    <property type="component" value="Unassembled WGS sequence"/>
</dbReference>
<dbReference type="OrthoDB" id="2192627at2"/>
<feature type="region of interest" description="Disordered" evidence="3">
    <location>
        <begin position="487"/>
        <end position="506"/>
    </location>
</feature>
<dbReference type="RefSeq" id="WP_092479846.1">
    <property type="nucleotide sequence ID" value="NZ_FOXW01000002.1"/>
</dbReference>
<name>A0A1I5W7D3_9LACT</name>
<sequence>MRDLLDSSSSRRLMFIECMLKENQWWKTEKIAAQLNCSESTVKSDMNYFRLYFSSTFKFETSKQKGVRLNILHEFQMDNFYQQILRECLNVQFVNLLFYDSLQTLEEYAEELYTSVSSVKRCIELVKPVLKKYGLTIQQKPIRIQGQEKQIIFFYGVLFWEEYGTSCLKRHSRYSKEAYTLVKAFKTENKLAFSATLMNKMTLWLVLIFERLSKANHIESNYTPLLPVSKETEQLVSRELEKLPFKIHEEDSQFISYFLESRYIFFTRDTIEQNQRFLQVYDDIEVFLTILTERMSIFLGNKEMVHKRLFSHYLYKIEFQGLSYSLVERNKITVYNQGGLYDDFLETAVDVLENFYRGEWLENVLDDPMDFLYILISTWENLTTEILKHRNKINVLIVSQFGLYHEKFLEELMQLYYPYKLKSFLLANEDYPDSIQLIVTDHEVTEYKFRLDNSIPVVGINYSANEHSWDQIKMMIDQIYSHQKDFRPEKEIPTENREMKNEPGRS</sequence>
<dbReference type="InterPro" id="IPR007737">
    <property type="entry name" value="Mga_HTH"/>
</dbReference>
<gene>
    <name evidence="6" type="ORF">SAMN04488506_0791</name>
</gene>
<dbReference type="PANTHER" id="PTHR30185">
    <property type="entry name" value="CRYPTIC BETA-GLUCOSIDE BGL OPERON ANTITERMINATOR"/>
    <property type="match status" value="1"/>
</dbReference>
<feature type="domain" description="M protein trans-acting positive regulator (MGA) HTH" evidence="5">
    <location>
        <begin position="13"/>
        <end position="65"/>
    </location>
</feature>
<evidence type="ECO:0000313" key="7">
    <source>
        <dbReference type="Proteomes" id="UP000199136"/>
    </source>
</evidence>
<evidence type="ECO:0000256" key="2">
    <source>
        <dbReference type="ARBA" id="ARBA00023163"/>
    </source>
</evidence>
<keyword evidence="7" id="KW-1185">Reference proteome</keyword>
<evidence type="ECO:0000313" key="6">
    <source>
        <dbReference type="EMBL" id="SFQ15136.1"/>
    </source>
</evidence>
<evidence type="ECO:0000256" key="1">
    <source>
        <dbReference type="ARBA" id="ARBA00023015"/>
    </source>
</evidence>
<dbReference type="AlphaFoldDB" id="A0A1I5W7D3"/>
<keyword evidence="1" id="KW-0805">Transcription regulation</keyword>
<feature type="domain" description="Mga helix-turn-helix" evidence="4">
    <location>
        <begin position="74"/>
        <end position="159"/>
    </location>
</feature>
<evidence type="ECO:0000259" key="4">
    <source>
        <dbReference type="Pfam" id="PF05043"/>
    </source>
</evidence>
<protein>
    <submittedName>
        <fullName evidence="6">Transcriptional antiterminator</fullName>
    </submittedName>
</protein>
<proteinExistence type="predicted"/>
<dbReference type="Pfam" id="PF08280">
    <property type="entry name" value="HTH_Mga"/>
    <property type="match status" value="1"/>
</dbReference>
<dbReference type="InterPro" id="IPR013199">
    <property type="entry name" value="HTH_Mga_DNA-bd_dom"/>
</dbReference>
<accession>A0A1I5W7D3</accession>
<keyword evidence="2" id="KW-0804">Transcription</keyword>
<evidence type="ECO:0000259" key="5">
    <source>
        <dbReference type="Pfam" id="PF08280"/>
    </source>
</evidence>